<evidence type="ECO:0000313" key="2">
    <source>
        <dbReference type="Proteomes" id="UP001567538"/>
    </source>
</evidence>
<reference evidence="1 2" key="1">
    <citation type="submission" date="2024-06" db="EMBL/GenBank/DDBJ databases">
        <title>A chromosome level genome sequence of Diviner's sage (Salvia divinorum).</title>
        <authorList>
            <person name="Ford S.A."/>
            <person name="Ro D.-K."/>
            <person name="Ness R.W."/>
            <person name="Phillips M.A."/>
        </authorList>
    </citation>
    <scope>NUCLEOTIDE SEQUENCE [LARGE SCALE GENOMIC DNA]</scope>
    <source>
        <strain evidence="1">SAF-2024a</strain>
        <tissue evidence="1">Leaf</tissue>
    </source>
</reference>
<keyword evidence="2" id="KW-1185">Reference proteome</keyword>
<accession>A0ABD1I038</accession>
<name>A0ABD1I038_SALDI</name>
<protein>
    <submittedName>
        <fullName evidence="1">Uncharacterized protein</fullName>
    </submittedName>
</protein>
<gene>
    <name evidence="1" type="ORF">AAHA92_10853</name>
</gene>
<dbReference type="EMBL" id="JBEAFC010000004">
    <property type="protein sequence ID" value="KAL1560666.1"/>
    <property type="molecule type" value="Genomic_DNA"/>
</dbReference>
<organism evidence="1 2">
    <name type="scientific">Salvia divinorum</name>
    <name type="common">Maria pastora</name>
    <name type="synonym">Diviner's sage</name>
    <dbReference type="NCBI Taxonomy" id="28513"/>
    <lineage>
        <taxon>Eukaryota</taxon>
        <taxon>Viridiplantae</taxon>
        <taxon>Streptophyta</taxon>
        <taxon>Embryophyta</taxon>
        <taxon>Tracheophyta</taxon>
        <taxon>Spermatophyta</taxon>
        <taxon>Magnoliopsida</taxon>
        <taxon>eudicotyledons</taxon>
        <taxon>Gunneridae</taxon>
        <taxon>Pentapetalae</taxon>
        <taxon>asterids</taxon>
        <taxon>lamiids</taxon>
        <taxon>Lamiales</taxon>
        <taxon>Lamiaceae</taxon>
        <taxon>Nepetoideae</taxon>
        <taxon>Mentheae</taxon>
        <taxon>Salviinae</taxon>
        <taxon>Salvia</taxon>
        <taxon>Salvia subgen. Calosphace</taxon>
    </lineage>
</organism>
<dbReference type="Proteomes" id="UP001567538">
    <property type="component" value="Unassembled WGS sequence"/>
</dbReference>
<proteinExistence type="predicted"/>
<dbReference type="AlphaFoldDB" id="A0ABD1I038"/>
<sequence>MGRSGSMPCGLGKRNKVSFPKAPNSWEIAELQASVASRCKKKTLDISGGHVWTVRYSSHGATQYIYGD</sequence>
<comment type="caution">
    <text evidence="1">The sequence shown here is derived from an EMBL/GenBank/DDBJ whole genome shotgun (WGS) entry which is preliminary data.</text>
</comment>
<evidence type="ECO:0000313" key="1">
    <source>
        <dbReference type="EMBL" id="KAL1560666.1"/>
    </source>
</evidence>